<evidence type="ECO:0000256" key="2">
    <source>
        <dbReference type="ARBA" id="ARBA00023015"/>
    </source>
</evidence>
<dbReference type="SMART" id="SM00895">
    <property type="entry name" value="FCD"/>
    <property type="match status" value="1"/>
</dbReference>
<dbReference type="Gene3D" id="1.20.120.530">
    <property type="entry name" value="GntR ligand-binding domain-like"/>
    <property type="match status" value="1"/>
</dbReference>
<dbReference type="InterPro" id="IPR000524">
    <property type="entry name" value="Tscrpt_reg_HTH_GntR"/>
</dbReference>
<evidence type="ECO:0000256" key="4">
    <source>
        <dbReference type="ARBA" id="ARBA00023163"/>
    </source>
</evidence>
<comment type="caution">
    <text evidence="9">The sequence shown here is derived from an EMBL/GenBank/DDBJ whole genome shotgun (WGS) entry which is preliminary data.</text>
</comment>
<keyword evidence="2" id="KW-0805">Transcription regulation</keyword>
<dbReference type="PROSITE" id="PS50949">
    <property type="entry name" value="HTH_GNTR"/>
    <property type="match status" value="1"/>
</dbReference>
<evidence type="ECO:0000256" key="6">
    <source>
        <dbReference type="ARBA" id="ARBA00039592"/>
    </source>
</evidence>
<dbReference type="Pfam" id="PF00392">
    <property type="entry name" value="GntR"/>
    <property type="match status" value="1"/>
</dbReference>
<feature type="compositionally biased region" description="Low complexity" evidence="7">
    <location>
        <begin position="21"/>
        <end position="34"/>
    </location>
</feature>
<keyword evidence="4" id="KW-0804">Transcription</keyword>
<dbReference type="PANTHER" id="PTHR43537">
    <property type="entry name" value="TRANSCRIPTIONAL REGULATOR, GNTR FAMILY"/>
    <property type="match status" value="1"/>
</dbReference>
<reference evidence="9 10" key="1">
    <citation type="submission" date="2020-02" db="EMBL/GenBank/DDBJ databases">
        <authorList>
            <person name="Dziuba M."/>
            <person name="Kuznetsov B."/>
            <person name="Mardanov A."/>
            <person name="Ravin N."/>
            <person name="Grouzdev D."/>
        </authorList>
    </citation>
    <scope>NUCLEOTIDE SEQUENCE [LARGE SCALE GENOMIC DNA]</scope>
    <source>
        <strain evidence="9 10">SpK</strain>
    </source>
</reference>
<dbReference type="GO" id="GO:0003677">
    <property type="term" value="F:DNA binding"/>
    <property type="evidence" value="ECO:0007669"/>
    <property type="project" value="UniProtKB-KW"/>
</dbReference>
<dbReference type="SUPFAM" id="SSF48008">
    <property type="entry name" value="GntR ligand-binding domain-like"/>
    <property type="match status" value="1"/>
</dbReference>
<feature type="domain" description="HTH gntR-type" evidence="8">
    <location>
        <begin position="36"/>
        <end position="104"/>
    </location>
</feature>
<dbReference type="InterPro" id="IPR011711">
    <property type="entry name" value="GntR_C"/>
</dbReference>
<organism evidence="9 10">
    <name type="scientific">Magnetospirillum aberrantis SpK</name>
    <dbReference type="NCBI Taxonomy" id="908842"/>
    <lineage>
        <taxon>Bacteria</taxon>
        <taxon>Pseudomonadati</taxon>
        <taxon>Pseudomonadota</taxon>
        <taxon>Alphaproteobacteria</taxon>
        <taxon>Rhodospirillales</taxon>
        <taxon>Rhodospirillaceae</taxon>
        <taxon>Magnetospirillum</taxon>
    </lineage>
</organism>
<dbReference type="InterPro" id="IPR036388">
    <property type="entry name" value="WH-like_DNA-bd_sf"/>
</dbReference>
<protein>
    <recommendedName>
        <fullName evidence="6">Pyruvate dehydrogenase complex repressor</fullName>
    </recommendedName>
</protein>
<dbReference type="InterPro" id="IPR036390">
    <property type="entry name" value="WH_DNA-bd_sf"/>
</dbReference>
<evidence type="ECO:0000259" key="8">
    <source>
        <dbReference type="PROSITE" id="PS50949"/>
    </source>
</evidence>
<dbReference type="SUPFAM" id="SSF46785">
    <property type="entry name" value="Winged helix' DNA-binding domain"/>
    <property type="match status" value="1"/>
</dbReference>
<sequence length="270" mass="30009">MPLTLWRRLPQDSFMPAKMNTPSTTASPSSRPVPCQRVSDRVADRLLARIASGEWAPGQRLPGERQLAEEMGVSRVSVRAALQMLKTQGLVDAVQGGGTRVVSNAQRMDSGLASLVRVNQDNLADLAEIRGILEVWAVRRAAENASPEAVAELAEIMVATEADINRGKHKTENDIRFHLAIAKASGSAIYMHVMGLFRGILHEMLDYHRYEMFSSNEDDLTILAHHRAIFEGIRGRDPHGAERAMQTHLGWVVARYRERQRMRQTSLPGG</sequence>
<dbReference type="PRINTS" id="PR00035">
    <property type="entry name" value="HTHGNTR"/>
</dbReference>
<proteinExistence type="predicted"/>
<evidence type="ECO:0000313" key="10">
    <source>
        <dbReference type="Proteomes" id="UP000480684"/>
    </source>
</evidence>
<keyword evidence="3" id="KW-0238">DNA-binding</keyword>
<gene>
    <name evidence="9" type="ORF">G4223_10140</name>
</gene>
<dbReference type="CDD" id="cd07377">
    <property type="entry name" value="WHTH_GntR"/>
    <property type="match status" value="1"/>
</dbReference>
<dbReference type="Gene3D" id="1.10.10.10">
    <property type="entry name" value="Winged helix-like DNA-binding domain superfamily/Winged helix DNA-binding domain"/>
    <property type="match status" value="1"/>
</dbReference>
<evidence type="ECO:0000313" key="9">
    <source>
        <dbReference type="EMBL" id="NFV80469.1"/>
    </source>
</evidence>
<evidence type="ECO:0000256" key="5">
    <source>
        <dbReference type="ARBA" id="ARBA00037357"/>
    </source>
</evidence>
<evidence type="ECO:0000256" key="3">
    <source>
        <dbReference type="ARBA" id="ARBA00023125"/>
    </source>
</evidence>
<dbReference type="GO" id="GO:0003700">
    <property type="term" value="F:DNA-binding transcription factor activity"/>
    <property type="evidence" value="ECO:0007669"/>
    <property type="project" value="InterPro"/>
</dbReference>
<dbReference type="InterPro" id="IPR008920">
    <property type="entry name" value="TF_FadR/GntR_C"/>
</dbReference>
<accession>A0A7C9UW47</accession>
<dbReference type="Pfam" id="PF07729">
    <property type="entry name" value="FCD"/>
    <property type="match status" value="1"/>
</dbReference>
<dbReference type="SMART" id="SM00345">
    <property type="entry name" value="HTH_GNTR"/>
    <property type="match status" value="1"/>
</dbReference>
<dbReference type="AlphaFoldDB" id="A0A7C9UW47"/>
<dbReference type="Proteomes" id="UP000480684">
    <property type="component" value="Unassembled WGS sequence"/>
</dbReference>
<evidence type="ECO:0000256" key="1">
    <source>
        <dbReference type="ARBA" id="ARBA00022491"/>
    </source>
</evidence>
<evidence type="ECO:0000256" key="7">
    <source>
        <dbReference type="SAM" id="MobiDB-lite"/>
    </source>
</evidence>
<dbReference type="PANTHER" id="PTHR43537:SF34">
    <property type="entry name" value="PYRUVATE DEHYDROGENASE COMPLEX REPRESSOR"/>
    <property type="match status" value="1"/>
</dbReference>
<name>A0A7C9UW47_9PROT</name>
<comment type="function">
    <text evidence="5">Transcriptional repressor for the pyruvate dehydrogenase complex genes aceEF and lpd.</text>
</comment>
<dbReference type="EMBL" id="JAAIYP010000037">
    <property type="protein sequence ID" value="NFV80469.1"/>
    <property type="molecule type" value="Genomic_DNA"/>
</dbReference>
<feature type="region of interest" description="Disordered" evidence="7">
    <location>
        <begin position="14"/>
        <end position="35"/>
    </location>
</feature>
<keyword evidence="1" id="KW-0678">Repressor</keyword>
<keyword evidence="10" id="KW-1185">Reference proteome</keyword>